<evidence type="ECO:0000313" key="1">
    <source>
        <dbReference type="EMBL" id="NPE25078.1"/>
    </source>
</evidence>
<proteinExistence type="predicted"/>
<accession>A0ABX2B1B9</accession>
<dbReference type="EMBL" id="JABKKJ010000007">
    <property type="protein sequence ID" value="NPE25078.1"/>
    <property type="molecule type" value="Genomic_DNA"/>
</dbReference>
<reference evidence="1 2" key="1">
    <citation type="submission" date="2020-05" db="EMBL/GenBank/DDBJ databases">
        <title>Distinct polysaccharide utilization as determinants for interspecies competition between intestinal Prevotella spp.</title>
        <authorList>
            <person name="Galvez E.J.C."/>
            <person name="Iljazovic A."/>
            <person name="Strowig T."/>
        </authorList>
    </citation>
    <scope>NUCLEOTIDE SEQUENCE [LARGE SCALE GENOMIC DNA]</scope>
    <source>
        <strain evidence="1 2">PCHR</strain>
    </source>
</reference>
<comment type="caution">
    <text evidence="1">The sequence shown here is derived from an EMBL/GenBank/DDBJ whole genome shotgun (WGS) entry which is preliminary data.</text>
</comment>
<dbReference type="InterPro" id="IPR039498">
    <property type="entry name" value="NTP_transf_5"/>
</dbReference>
<dbReference type="Proteomes" id="UP000820977">
    <property type="component" value="Unassembled WGS sequence"/>
</dbReference>
<dbReference type="Pfam" id="PF14907">
    <property type="entry name" value="NTP_transf_5"/>
    <property type="match status" value="1"/>
</dbReference>
<name>A0ABX2B1B9_9BACT</name>
<dbReference type="RefSeq" id="WP_172344565.1">
    <property type="nucleotide sequence ID" value="NZ_CATJFF010000026.1"/>
</dbReference>
<protein>
    <submittedName>
        <fullName evidence="1">Nucleotidyltransferase family protein</fullName>
    </submittedName>
</protein>
<evidence type="ECO:0000313" key="2">
    <source>
        <dbReference type="Proteomes" id="UP000820977"/>
    </source>
</evidence>
<sequence length="354" mass="41676">MKMFFELLQVAIGHRVSLSRTLTIEEWSDIYEMSLKQTIAGVMFSGVERLSEQQRPPREIILKWFSLVSRIEARNRRVNEVAVNVSRRLCRDGFRNVILKGQGVAAFYPQPLRRQSGDIDILLEGNRKDVIAYVRRFTPDVEALYHHIQFPVIADVEIEVHFIPSFCINPFTDRCLQRFFTEEASFDNHINLPGKVGEIAIPTERLNRIFLLRHTFGHFLSEGVGLRQITDYYYLLNNSKSKVGVEEQQLLKRLGMYKFAGALMYVLHHIFRLEPERMIVPMNEKEGKFLLQEVMQTGNFGHEDTRIQGHKANSHIGRFLQRQCFYMRMLRHYPGEVVWMPYFDIKRFFTAKKR</sequence>
<organism evidence="1 2">
    <name type="scientific">Xylanibacter caecicola</name>
    <dbReference type="NCBI Taxonomy" id="2736294"/>
    <lineage>
        <taxon>Bacteria</taxon>
        <taxon>Pseudomonadati</taxon>
        <taxon>Bacteroidota</taxon>
        <taxon>Bacteroidia</taxon>
        <taxon>Bacteroidales</taxon>
        <taxon>Prevotellaceae</taxon>
        <taxon>Xylanibacter</taxon>
    </lineage>
</organism>
<gene>
    <name evidence="1" type="ORF">HPS54_06025</name>
</gene>
<keyword evidence="2" id="KW-1185">Reference proteome</keyword>